<reference evidence="5 6" key="1">
    <citation type="submission" date="2018-06" db="EMBL/GenBank/DDBJ databases">
        <authorList>
            <consortium name="Pathogen Informatics"/>
            <person name="Doyle S."/>
        </authorList>
    </citation>
    <scope>NUCLEOTIDE SEQUENCE [LARGE SCALE GENOMIC DNA]</scope>
    <source>
        <strain evidence="5 6">NCTC10283</strain>
    </source>
</reference>
<keyword evidence="6" id="KW-1185">Reference proteome</keyword>
<sequence length="286" mass="31318">MKNVKKLMISAVCTLALAACQKQQAQAPAESKPTPATSQASTIVPAAASSTNSHLPKYRVVVELDAPFALQMADGSVSGFDYDVLQAIGEKQGFTLEYKAYPWGSLFSALEKSEADLTGGGIYVTPERQEKFDFTSNYLPTSTALLVSKTSGIQKLSDIRGKKVAVKERTQAQKWVNKTTDDLSKVQAKPTLWLAFKEGLSKNVDAVVGDEASLTYFLKQYPDDSLTLIQDNSLPKEQYAFMLRKGQPELMMKLNAGLAQLEQDGTLAKLRKKWFEEAAPKPAVQP</sequence>
<keyword evidence="1 2" id="KW-0732">Signal</keyword>
<dbReference type="InterPro" id="IPR001320">
    <property type="entry name" value="Iontro_rcpt_C"/>
</dbReference>
<dbReference type="Gene3D" id="3.40.190.10">
    <property type="entry name" value="Periplasmic binding protein-like II"/>
    <property type="match status" value="2"/>
</dbReference>
<accession>A0A376BKF4</accession>
<dbReference type="AlphaFoldDB" id="A0A376BKF4"/>
<evidence type="ECO:0000256" key="2">
    <source>
        <dbReference type="SAM" id="SignalP"/>
    </source>
</evidence>
<dbReference type="RefSeq" id="WP_034294225.1">
    <property type="nucleotide sequence ID" value="NZ_CP091519.2"/>
</dbReference>
<dbReference type="STRING" id="1120980.GCA_000745955_01909"/>
<dbReference type="SMART" id="SM00079">
    <property type="entry name" value="PBPe"/>
    <property type="match status" value="1"/>
</dbReference>
<name>A0A376BKF4_9NEIS</name>
<dbReference type="PANTHER" id="PTHR35936:SF17">
    <property type="entry name" value="ARGININE-BINDING EXTRACELLULAR PROTEIN ARTP"/>
    <property type="match status" value="1"/>
</dbReference>
<feature type="domain" description="Solute-binding protein family 3/N-terminal" evidence="3">
    <location>
        <begin position="57"/>
        <end position="278"/>
    </location>
</feature>
<feature type="chain" id="PRO_5017060273" evidence="2">
    <location>
        <begin position="19"/>
        <end position="286"/>
    </location>
</feature>
<dbReference type="OrthoDB" id="8611270at2"/>
<gene>
    <name evidence="5" type="primary">glnH_2</name>
    <name evidence="5" type="ORF">NCTC10283_00275</name>
</gene>
<evidence type="ECO:0000259" key="3">
    <source>
        <dbReference type="SMART" id="SM00062"/>
    </source>
</evidence>
<organism evidence="5 6">
    <name type="scientific">Alysiella crassa</name>
    <dbReference type="NCBI Taxonomy" id="153491"/>
    <lineage>
        <taxon>Bacteria</taxon>
        <taxon>Pseudomonadati</taxon>
        <taxon>Pseudomonadota</taxon>
        <taxon>Betaproteobacteria</taxon>
        <taxon>Neisseriales</taxon>
        <taxon>Neisseriaceae</taxon>
        <taxon>Alysiella</taxon>
    </lineage>
</organism>
<dbReference type="EMBL" id="UFSO01000002">
    <property type="protein sequence ID" value="SSY70199.1"/>
    <property type="molecule type" value="Genomic_DNA"/>
</dbReference>
<evidence type="ECO:0000259" key="4">
    <source>
        <dbReference type="SMART" id="SM00079"/>
    </source>
</evidence>
<proteinExistence type="predicted"/>
<evidence type="ECO:0000313" key="5">
    <source>
        <dbReference type="EMBL" id="SSY70199.1"/>
    </source>
</evidence>
<dbReference type="GO" id="GO:0015276">
    <property type="term" value="F:ligand-gated monoatomic ion channel activity"/>
    <property type="evidence" value="ECO:0007669"/>
    <property type="project" value="InterPro"/>
</dbReference>
<dbReference type="Pfam" id="PF00497">
    <property type="entry name" value="SBP_bac_3"/>
    <property type="match status" value="1"/>
</dbReference>
<dbReference type="SUPFAM" id="SSF53850">
    <property type="entry name" value="Periplasmic binding protein-like II"/>
    <property type="match status" value="1"/>
</dbReference>
<evidence type="ECO:0000313" key="6">
    <source>
        <dbReference type="Proteomes" id="UP000254209"/>
    </source>
</evidence>
<dbReference type="PROSITE" id="PS51257">
    <property type="entry name" value="PROKAR_LIPOPROTEIN"/>
    <property type="match status" value="1"/>
</dbReference>
<dbReference type="GO" id="GO:0016020">
    <property type="term" value="C:membrane"/>
    <property type="evidence" value="ECO:0007669"/>
    <property type="project" value="InterPro"/>
</dbReference>
<dbReference type="SMART" id="SM00062">
    <property type="entry name" value="PBPb"/>
    <property type="match status" value="1"/>
</dbReference>
<dbReference type="PANTHER" id="PTHR35936">
    <property type="entry name" value="MEMBRANE-BOUND LYTIC MUREIN TRANSGLYCOSYLASE F"/>
    <property type="match status" value="1"/>
</dbReference>
<dbReference type="Proteomes" id="UP000254209">
    <property type="component" value="Unassembled WGS sequence"/>
</dbReference>
<evidence type="ECO:0000256" key="1">
    <source>
        <dbReference type="ARBA" id="ARBA00022729"/>
    </source>
</evidence>
<protein>
    <submittedName>
        <fullName evidence="5">Glutamine-binding periplasmic protein</fullName>
    </submittedName>
</protein>
<feature type="signal peptide" evidence="2">
    <location>
        <begin position="1"/>
        <end position="18"/>
    </location>
</feature>
<feature type="domain" description="Ionotropic glutamate receptor C-terminal" evidence="4">
    <location>
        <begin position="57"/>
        <end position="277"/>
    </location>
</feature>
<dbReference type="InterPro" id="IPR001638">
    <property type="entry name" value="Solute-binding_3/MltF_N"/>
</dbReference>